<protein>
    <submittedName>
        <fullName evidence="4">Predicted DNA-binding transcriptional regulator YafY, contains an HTH and WYL domains</fullName>
    </submittedName>
</protein>
<dbReference type="STRING" id="1168034.FH5T_19255"/>
<evidence type="ECO:0000313" key="6">
    <source>
        <dbReference type="Proteomes" id="UP000181981"/>
    </source>
</evidence>
<evidence type="ECO:0000313" key="5">
    <source>
        <dbReference type="Proteomes" id="UP000023772"/>
    </source>
</evidence>
<sequence length="304" mass="36031">MSDRKTVLRYFHILNRLRKSPASFREIDAYLSMQSEWQDENFNVSKKQFARILKDISSIFELDIEYDASRNVYFIDEESESNIAQRRLEALDTFHALKVGEDTSKIIHFEQRHPQGSEYLMTLIQAIKKEVRVQFTYQKFWDNFFTSRTVEPYALKEFKNRWYLVAKDKKDDKIKTFGLDRLSNLILSDIKFAVPDTFSVDSYFQHCFGIITTEEDEPKDVVLSFPPYQGKYIKTMPLHESQEILIDNENEVRIRLKLFLSYDFLLEILSHGDNVKVISPLKLVEQIKAVYKNALKQYSYETSM</sequence>
<dbReference type="InterPro" id="IPR026881">
    <property type="entry name" value="WYL_dom"/>
</dbReference>
<evidence type="ECO:0000259" key="2">
    <source>
        <dbReference type="Pfam" id="PF25583"/>
    </source>
</evidence>
<dbReference type="PROSITE" id="PS52050">
    <property type="entry name" value="WYL"/>
    <property type="match status" value="1"/>
</dbReference>
<feature type="domain" description="WYL" evidence="1">
    <location>
        <begin position="118"/>
        <end position="185"/>
    </location>
</feature>
<evidence type="ECO:0000313" key="4">
    <source>
        <dbReference type="EMBL" id="SET54829.1"/>
    </source>
</evidence>
<dbReference type="InterPro" id="IPR051534">
    <property type="entry name" value="CBASS_pafABC_assoc_protein"/>
</dbReference>
<name>X5DDU6_9BACT</name>
<evidence type="ECO:0000259" key="1">
    <source>
        <dbReference type="Pfam" id="PF13280"/>
    </source>
</evidence>
<dbReference type="HOGENOM" id="CLU_041141_6_2_10"/>
<dbReference type="RefSeq" id="WP_038562085.1">
    <property type="nucleotide sequence ID" value="NZ_FOHT01000016.1"/>
</dbReference>
<dbReference type="PANTHER" id="PTHR34580:SF9">
    <property type="entry name" value="SLL5097 PROTEIN"/>
    <property type="match status" value="1"/>
</dbReference>
<dbReference type="PANTHER" id="PTHR34580">
    <property type="match status" value="1"/>
</dbReference>
<dbReference type="KEGG" id="dori:FH5T_19255"/>
<dbReference type="Pfam" id="PF13280">
    <property type="entry name" value="WYL"/>
    <property type="match status" value="1"/>
</dbReference>
<proteinExistence type="predicted"/>
<dbReference type="Proteomes" id="UP000023772">
    <property type="component" value="Chromosome"/>
</dbReference>
<reference evidence="4 6" key="2">
    <citation type="submission" date="2016-10" db="EMBL/GenBank/DDBJ databases">
        <authorList>
            <person name="de Groot N.N."/>
        </authorList>
    </citation>
    <scope>NUCLEOTIDE SEQUENCE [LARGE SCALE GENOMIC DNA]</scope>
    <source>
        <strain evidence="4 6">DSM 25947</strain>
    </source>
</reference>
<dbReference type="OrthoDB" id="43316at2"/>
<feature type="domain" description="WCX" evidence="2">
    <location>
        <begin position="220"/>
        <end position="294"/>
    </location>
</feature>
<reference evidence="3 5" key="1">
    <citation type="submission" date="2014-03" db="EMBL/GenBank/DDBJ databases">
        <title>Complete genome sequence of a deeply braunched marine Bacteroidia bacterium Draconibacterium orientale type strain FH5T.</title>
        <authorList>
            <person name="Li X."/>
            <person name="Wang X."/>
            <person name="Xie Z."/>
            <person name="Du Z."/>
            <person name="Chen G."/>
        </authorList>
    </citation>
    <scope>NUCLEOTIDE SEQUENCE [LARGE SCALE GENOMIC DNA]</scope>
    <source>
        <strain evidence="3 5">FH5</strain>
    </source>
</reference>
<dbReference type="Pfam" id="PF25583">
    <property type="entry name" value="WCX"/>
    <property type="match status" value="1"/>
</dbReference>
<gene>
    <name evidence="3" type="ORF">FH5T_19255</name>
    <name evidence="4" type="ORF">SAMN05444285_11611</name>
</gene>
<keyword evidence="4" id="KW-0238">DNA-binding</keyword>
<evidence type="ECO:0000313" key="3">
    <source>
        <dbReference type="EMBL" id="AHW61048.1"/>
    </source>
</evidence>
<dbReference type="GO" id="GO:0003677">
    <property type="term" value="F:DNA binding"/>
    <property type="evidence" value="ECO:0007669"/>
    <property type="project" value="UniProtKB-KW"/>
</dbReference>
<dbReference type="EMBL" id="FOHT01000016">
    <property type="protein sequence ID" value="SET54829.1"/>
    <property type="molecule type" value="Genomic_DNA"/>
</dbReference>
<dbReference type="Proteomes" id="UP000181981">
    <property type="component" value="Unassembled WGS sequence"/>
</dbReference>
<organism evidence="4 6">
    <name type="scientific">Draconibacterium orientale</name>
    <dbReference type="NCBI Taxonomy" id="1168034"/>
    <lineage>
        <taxon>Bacteria</taxon>
        <taxon>Pseudomonadati</taxon>
        <taxon>Bacteroidota</taxon>
        <taxon>Bacteroidia</taxon>
        <taxon>Marinilabiliales</taxon>
        <taxon>Prolixibacteraceae</taxon>
        <taxon>Draconibacterium</taxon>
    </lineage>
</organism>
<dbReference type="eggNOG" id="COG2378">
    <property type="taxonomic scope" value="Bacteria"/>
</dbReference>
<dbReference type="EMBL" id="CP007451">
    <property type="protein sequence ID" value="AHW61048.1"/>
    <property type="molecule type" value="Genomic_DNA"/>
</dbReference>
<accession>X5DDU6</accession>
<keyword evidence="5" id="KW-1185">Reference proteome</keyword>
<dbReference type="InterPro" id="IPR057727">
    <property type="entry name" value="WCX_dom"/>
</dbReference>
<dbReference type="AlphaFoldDB" id="X5DDU6"/>